<dbReference type="AlphaFoldDB" id="A0A7X6CYU1"/>
<dbReference type="InterPro" id="IPR052339">
    <property type="entry name" value="Fe-S_Maturation_MIP18"/>
</dbReference>
<sequence length="158" mass="16253">MPAEEVAARIGALPDPELPMITLADLGVLHSVGITDDGRLDVALLPTFLGCPGLESMAASARAVLAECGHPDGRVRQVLAPAWTTDRITEAGRAKLAAHGIAPPGPAGDGPVPVELTAACTHCGSAATRPHSPFGPSRCQAVQWCTSCRETFPAMTVI</sequence>
<dbReference type="InterPro" id="IPR011883">
    <property type="entry name" value="PaaD-like"/>
</dbReference>
<proteinExistence type="predicted"/>
<dbReference type="EMBL" id="JAAVJD010000025">
    <property type="protein sequence ID" value="NJQ05079.1"/>
    <property type="molecule type" value="Genomic_DNA"/>
</dbReference>
<dbReference type="InterPro" id="IPR056572">
    <property type="entry name" value="Zn_ribbon_PaaD"/>
</dbReference>
<accession>A0A7X6CYU1</accession>
<name>A0A7X6CYU1_9ACTN</name>
<dbReference type="Gene3D" id="3.30.300.130">
    <property type="entry name" value="Fe-S cluster assembly (FSCA)"/>
    <property type="match status" value="1"/>
</dbReference>
<evidence type="ECO:0000313" key="3">
    <source>
        <dbReference type="EMBL" id="NJQ05079.1"/>
    </source>
</evidence>
<evidence type="ECO:0000259" key="2">
    <source>
        <dbReference type="Pfam" id="PF23451"/>
    </source>
</evidence>
<evidence type="ECO:0000259" key="1">
    <source>
        <dbReference type="Pfam" id="PF01883"/>
    </source>
</evidence>
<dbReference type="Pfam" id="PF23451">
    <property type="entry name" value="Zn_ribbon_PaaD"/>
    <property type="match status" value="1"/>
</dbReference>
<dbReference type="PANTHER" id="PTHR42831">
    <property type="entry name" value="FE-S PROTEIN MATURATION AUXILIARY FACTOR YITW"/>
    <property type="match status" value="1"/>
</dbReference>
<feature type="domain" description="PaaD zinc beta ribbon" evidence="2">
    <location>
        <begin position="115"/>
        <end position="155"/>
    </location>
</feature>
<organism evidence="3 4">
    <name type="scientific">Streptomyces lonarensis</name>
    <dbReference type="NCBI Taxonomy" id="700599"/>
    <lineage>
        <taxon>Bacteria</taxon>
        <taxon>Bacillati</taxon>
        <taxon>Actinomycetota</taxon>
        <taxon>Actinomycetes</taxon>
        <taxon>Kitasatosporales</taxon>
        <taxon>Streptomycetaceae</taxon>
        <taxon>Streptomyces</taxon>
    </lineage>
</organism>
<comment type="caution">
    <text evidence="3">The sequence shown here is derived from an EMBL/GenBank/DDBJ whole genome shotgun (WGS) entry which is preliminary data.</text>
</comment>
<protein>
    <submittedName>
        <fullName evidence="3">Phenylacetate-CoA oxygenase subunit PaaJ</fullName>
    </submittedName>
</protein>
<feature type="domain" description="MIP18 family-like" evidence="1">
    <location>
        <begin position="4"/>
        <end position="67"/>
    </location>
</feature>
<dbReference type="InterPro" id="IPR002744">
    <property type="entry name" value="MIP18-like"/>
</dbReference>
<evidence type="ECO:0000313" key="4">
    <source>
        <dbReference type="Proteomes" id="UP000578686"/>
    </source>
</evidence>
<dbReference type="Pfam" id="PF01883">
    <property type="entry name" value="FeS_assembly_P"/>
    <property type="match status" value="1"/>
</dbReference>
<dbReference type="Proteomes" id="UP000578686">
    <property type="component" value="Unassembled WGS sequence"/>
</dbReference>
<reference evidence="3 4" key="1">
    <citation type="submission" date="2020-03" db="EMBL/GenBank/DDBJ databases">
        <title>Draft genome of Streptomyces sp. ventii, isolated from the Axial Seamount in the Pacific Ocean, and resequencing of the two type strains Streptomyces lonarensis strain NCL 716 and Streptomyces bohaiensis strain 11A07.</title>
        <authorList>
            <person name="Loughran R.M."/>
            <person name="Pfannmuller K.M."/>
            <person name="Wasson B.J."/>
            <person name="Deadmond M.C."/>
            <person name="Paddock B.E."/>
            <person name="Koyack M.J."/>
            <person name="Gallegos D.A."/>
            <person name="Mitchell E.A."/>
            <person name="Ushijima B."/>
            <person name="Saw J.H."/>
            <person name="Mcphail K.L."/>
            <person name="Videau P."/>
        </authorList>
    </citation>
    <scope>NUCLEOTIDE SEQUENCE [LARGE SCALE GENOMIC DNA]</scope>
    <source>
        <strain evidence="3 4">NCL716</strain>
    </source>
</reference>
<dbReference type="PANTHER" id="PTHR42831:SF3">
    <property type="entry name" value="1,2-PHENYLACETYL-COA EPOXIDASE, SUBUNIT D-RELATED"/>
    <property type="match status" value="1"/>
</dbReference>
<dbReference type="NCBIfam" id="TIGR02159">
    <property type="entry name" value="PA_CoA_Oxy4"/>
    <property type="match status" value="1"/>
</dbReference>
<dbReference type="SUPFAM" id="SSF117916">
    <property type="entry name" value="Fe-S cluster assembly (FSCA) domain-like"/>
    <property type="match status" value="1"/>
</dbReference>
<dbReference type="InterPro" id="IPR034904">
    <property type="entry name" value="FSCA_dom_sf"/>
</dbReference>
<keyword evidence="4" id="KW-1185">Reference proteome</keyword>
<gene>
    <name evidence="3" type="primary">paaJ</name>
    <name evidence="3" type="ORF">HCN56_05670</name>
</gene>